<keyword evidence="3" id="KW-1185">Reference proteome</keyword>
<protein>
    <submittedName>
        <fullName evidence="2">Uncharacterized protein</fullName>
    </submittedName>
</protein>
<accession>A0A6H5HWL2</accession>
<organism evidence="2 3">
    <name type="scientific">Nesidiocoris tenuis</name>
    <dbReference type="NCBI Taxonomy" id="355587"/>
    <lineage>
        <taxon>Eukaryota</taxon>
        <taxon>Metazoa</taxon>
        <taxon>Ecdysozoa</taxon>
        <taxon>Arthropoda</taxon>
        <taxon>Hexapoda</taxon>
        <taxon>Insecta</taxon>
        <taxon>Pterygota</taxon>
        <taxon>Neoptera</taxon>
        <taxon>Paraneoptera</taxon>
        <taxon>Hemiptera</taxon>
        <taxon>Heteroptera</taxon>
        <taxon>Panheteroptera</taxon>
        <taxon>Cimicomorpha</taxon>
        <taxon>Miridae</taxon>
        <taxon>Dicyphina</taxon>
        <taxon>Nesidiocoris</taxon>
    </lineage>
</organism>
<evidence type="ECO:0000256" key="1">
    <source>
        <dbReference type="SAM" id="MobiDB-lite"/>
    </source>
</evidence>
<proteinExistence type="predicted"/>
<dbReference type="AlphaFoldDB" id="A0A6H5HWL2"/>
<feature type="compositionally biased region" description="Polar residues" evidence="1">
    <location>
        <begin position="92"/>
        <end position="101"/>
    </location>
</feature>
<feature type="compositionally biased region" description="Low complexity" evidence="1">
    <location>
        <begin position="74"/>
        <end position="87"/>
    </location>
</feature>
<reference evidence="2 3" key="1">
    <citation type="submission" date="2020-02" db="EMBL/GenBank/DDBJ databases">
        <authorList>
            <person name="Ferguson B K."/>
        </authorList>
    </citation>
    <scope>NUCLEOTIDE SEQUENCE [LARGE SCALE GENOMIC DNA]</scope>
</reference>
<name>A0A6H5HWL2_9HEMI</name>
<gene>
    <name evidence="2" type="ORF">NTEN_LOCUS23296</name>
</gene>
<feature type="non-terminal residue" evidence="2">
    <location>
        <position position="110"/>
    </location>
</feature>
<sequence>MYRSSNVDDEDISKAKYIDSGDISIFRRRPCSLPSGTLARIEITACREPPREGKAERWRAKSRPTDPPSPTRIAEAASMAGEEGAMEPTLCANPTTVSDSPITDPGSIVK</sequence>
<feature type="compositionally biased region" description="Basic and acidic residues" evidence="1">
    <location>
        <begin position="48"/>
        <end position="59"/>
    </location>
</feature>
<feature type="region of interest" description="Disordered" evidence="1">
    <location>
        <begin position="48"/>
        <end position="110"/>
    </location>
</feature>
<dbReference type="Proteomes" id="UP000479000">
    <property type="component" value="Unassembled WGS sequence"/>
</dbReference>
<evidence type="ECO:0000313" key="2">
    <source>
        <dbReference type="EMBL" id="CAB0019584.1"/>
    </source>
</evidence>
<evidence type="ECO:0000313" key="3">
    <source>
        <dbReference type="Proteomes" id="UP000479000"/>
    </source>
</evidence>
<dbReference type="EMBL" id="CADCXU010034151">
    <property type="protein sequence ID" value="CAB0019584.1"/>
    <property type="molecule type" value="Genomic_DNA"/>
</dbReference>